<feature type="transmembrane region" description="Helical" evidence="5">
    <location>
        <begin position="86"/>
        <end position="119"/>
    </location>
</feature>
<dbReference type="PANTHER" id="PTHR43847">
    <property type="entry name" value="BLL3993 PROTEIN"/>
    <property type="match status" value="1"/>
</dbReference>
<proteinExistence type="predicted"/>
<reference evidence="6 7" key="1">
    <citation type="submission" date="2024-02" db="EMBL/GenBank/DDBJ databases">
        <title>Bacteria isolated from the canopy kelp, Nereocystis luetkeana.</title>
        <authorList>
            <person name="Pfister C.A."/>
            <person name="Younker I.T."/>
            <person name="Light S.H."/>
        </authorList>
    </citation>
    <scope>NUCLEOTIDE SEQUENCE [LARGE SCALE GENOMIC DNA]</scope>
    <source>
        <strain evidence="6 7">TI.4.07</strain>
    </source>
</reference>
<accession>A0ABU9G7M4</accession>
<evidence type="ECO:0000256" key="4">
    <source>
        <dbReference type="ARBA" id="ARBA00023136"/>
    </source>
</evidence>
<dbReference type="InterPro" id="IPR007318">
    <property type="entry name" value="Phopholipid_MeTrfase"/>
</dbReference>
<sequence length="148" mass="16587">MLALKIPPLVIFLVVAVIMLALSGFHFEASGWSLVLSYAIWLLAAVIAVSAVLSFTQSKTTVNPHKPNKANVLVVSGVFQYSRNPMYLSLAMILVGGAFWLNTLWVVLPIVGFVVYLSYFQIKPEEAALTEKFGEDYQNYCDRVRRWL</sequence>
<keyword evidence="6" id="KW-0489">Methyltransferase</keyword>
<protein>
    <submittedName>
        <fullName evidence="6">Isoprenylcysteine carboxylmethyltransferase family protein</fullName>
        <ecNumber evidence="6">2.1.1.100</ecNumber>
        <ecNumber evidence="6">2.1.1.334</ecNumber>
    </submittedName>
</protein>
<comment type="caution">
    <text evidence="6">The sequence shown here is derived from an EMBL/GenBank/DDBJ whole genome shotgun (WGS) entry which is preliminary data.</text>
</comment>
<dbReference type="Pfam" id="PF04191">
    <property type="entry name" value="PEMT"/>
    <property type="match status" value="1"/>
</dbReference>
<dbReference type="GO" id="GO:0004671">
    <property type="term" value="F:protein C-terminal S-isoprenylcysteine carboxyl O-methyltransferase activity"/>
    <property type="evidence" value="ECO:0007669"/>
    <property type="project" value="UniProtKB-EC"/>
</dbReference>
<organism evidence="6 7">
    <name type="scientific">Marinomonas arenicola</name>
    <dbReference type="NCBI Taxonomy" id="569601"/>
    <lineage>
        <taxon>Bacteria</taxon>
        <taxon>Pseudomonadati</taxon>
        <taxon>Pseudomonadota</taxon>
        <taxon>Gammaproteobacteria</taxon>
        <taxon>Oceanospirillales</taxon>
        <taxon>Oceanospirillaceae</taxon>
        <taxon>Marinomonas</taxon>
    </lineage>
</organism>
<comment type="subcellular location">
    <subcellularLocation>
        <location evidence="1">Endomembrane system</location>
        <topology evidence="1">Multi-pass membrane protein</topology>
    </subcellularLocation>
</comment>
<evidence type="ECO:0000256" key="1">
    <source>
        <dbReference type="ARBA" id="ARBA00004127"/>
    </source>
</evidence>
<dbReference type="InterPro" id="IPR052527">
    <property type="entry name" value="Metal_cation-efflux_comp"/>
</dbReference>
<dbReference type="Proteomes" id="UP001379949">
    <property type="component" value="Unassembled WGS sequence"/>
</dbReference>
<evidence type="ECO:0000313" key="7">
    <source>
        <dbReference type="Proteomes" id="UP001379949"/>
    </source>
</evidence>
<dbReference type="PANTHER" id="PTHR43847:SF1">
    <property type="entry name" value="BLL3993 PROTEIN"/>
    <property type="match status" value="1"/>
</dbReference>
<dbReference type="Gene3D" id="1.20.120.1630">
    <property type="match status" value="1"/>
</dbReference>
<keyword evidence="2 5" id="KW-0812">Transmembrane</keyword>
<evidence type="ECO:0000256" key="3">
    <source>
        <dbReference type="ARBA" id="ARBA00022989"/>
    </source>
</evidence>
<feature type="transmembrane region" description="Helical" evidence="5">
    <location>
        <begin position="6"/>
        <end position="27"/>
    </location>
</feature>
<evidence type="ECO:0000313" key="6">
    <source>
        <dbReference type="EMBL" id="MEL0614270.1"/>
    </source>
</evidence>
<dbReference type="EC" id="2.1.1.100" evidence="6"/>
<keyword evidence="6" id="KW-0808">Transferase</keyword>
<keyword evidence="7" id="KW-1185">Reference proteome</keyword>
<dbReference type="EC" id="2.1.1.334" evidence="6"/>
<name>A0ABU9G7M4_9GAMM</name>
<dbReference type="RefSeq" id="WP_341567814.1">
    <property type="nucleotide sequence ID" value="NZ_JBAKAR010000013.1"/>
</dbReference>
<dbReference type="GO" id="GO:0032259">
    <property type="term" value="P:methylation"/>
    <property type="evidence" value="ECO:0007669"/>
    <property type="project" value="UniProtKB-KW"/>
</dbReference>
<evidence type="ECO:0000256" key="5">
    <source>
        <dbReference type="SAM" id="Phobius"/>
    </source>
</evidence>
<feature type="transmembrane region" description="Helical" evidence="5">
    <location>
        <begin position="34"/>
        <end position="55"/>
    </location>
</feature>
<gene>
    <name evidence="6" type="ORF">V6242_14025</name>
</gene>
<dbReference type="EMBL" id="JBAKAR010000013">
    <property type="protein sequence ID" value="MEL0614270.1"/>
    <property type="molecule type" value="Genomic_DNA"/>
</dbReference>
<keyword evidence="4 5" id="KW-0472">Membrane</keyword>
<keyword evidence="3 5" id="KW-1133">Transmembrane helix</keyword>
<evidence type="ECO:0000256" key="2">
    <source>
        <dbReference type="ARBA" id="ARBA00022692"/>
    </source>
</evidence>